<dbReference type="Proteomes" id="UP000712600">
    <property type="component" value="Unassembled WGS sequence"/>
</dbReference>
<dbReference type="SMART" id="SM00240">
    <property type="entry name" value="FHA"/>
    <property type="match status" value="1"/>
</dbReference>
<evidence type="ECO:0000259" key="2">
    <source>
        <dbReference type="PROSITE" id="PS50006"/>
    </source>
</evidence>
<dbReference type="InterPro" id="IPR008984">
    <property type="entry name" value="SMAD_FHA_dom_sf"/>
</dbReference>
<dbReference type="Gene3D" id="2.60.200.20">
    <property type="match status" value="1"/>
</dbReference>
<protein>
    <recommendedName>
        <fullName evidence="2">FHA domain-containing protein</fullName>
    </recommendedName>
</protein>
<comment type="caution">
    <text evidence="3">The sequence shown here is derived from an EMBL/GenBank/DDBJ whole genome shotgun (WGS) entry which is preliminary data.</text>
</comment>
<dbReference type="SUPFAM" id="SSF49879">
    <property type="entry name" value="SMAD/FHA domain"/>
    <property type="match status" value="1"/>
</dbReference>
<feature type="region of interest" description="Disordered" evidence="1">
    <location>
        <begin position="290"/>
        <end position="309"/>
    </location>
</feature>
<dbReference type="GO" id="GO:0031965">
    <property type="term" value="C:nuclear membrane"/>
    <property type="evidence" value="ECO:0007669"/>
    <property type="project" value="TreeGrafter"/>
</dbReference>
<gene>
    <name evidence="3" type="ORF">F2Q69_00047639</name>
</gene>
<feature type="region of interest" description="Disordered" evidence="1">
    <location>
        <begin position="204"/>
        <end position="235"/>
    </location>
</feature>
<dbReference type="InterPro" id="IPR000253">
    <property type="entry name" value="FHA_dom"/>
</dbReference>
<evidence type="ECO:0000313" key="4">
    <source>
        <dbReference type="Proteomes" id="UP000712600"/>
    </source>
</evidence>
<evidence type="ECO:0000256" key="1">
    <source>
        <dbReference type="SAM" id="MobiDB-lite"/>
    </source>
</evidence>
<dbReference type="AlphaFoldDB" id="A0A8S9PZ99"/>
<feature type="domain" description="FHA" evidence="2">
    <location>
        <begin position="89"/>
        <end position="140"/>
    </location>
</feature>
<dbReference type="PANTHER" id="PTHR22593">
    <property type="entry name" value="TRANSMEMBRANE PROTEIN 18"/>
    <property type="match status" value="1"/>
</dbReference>
<dbReference type="Pfam" id="PF00498">
    <property type="entry name" value="FHA"/>
    <property type="match status" value="1"/>
</dbReference>
<dbReference type="PANTHER" id="PTHR22593:SF16">
    <property type="entry name" value="FHA DOMAIN-CONTAINING PROTEIN"/>
    <property type="match status" value="1"/>
</dbReference>
<dbReference type="CDD" id="cd22691">
    <property type="entry name" value="FHA_PS1-like"/>
    <property type="match status" value="1"/>
</dbReference>
<evidence type="ECO:0000313" key="3">
    <source>
        <dbReference type="EMBL" id="KAF3523732.1"/>
    </source>
</evidence>
<feature type="non-terminal residue" evidence="3">
    <location>
        <position position="1"/>
    </location>
</feature>
<dbReference type="EMBL" id="QGKX02001347">
    <property type="protein sequence ID" value="KAF3523732.1"/>
    <property type="molecule type" value="Genomic_DNA"/>
</dbReference>
<feature type="region of interest" description="Disordered" evidence="1">
    <location>
        <begin position="26"/>
        <end position="46"/>
    </location>
</feature>
<organism evidence="3 4">
    <name type="scientific">Brassica cretica</name>
    <name type="common">Mustard</name>
    <dbReference type="NCBI Taxonomy" id="69181"/>
    <lineage>
        <taxon>Eukaryota</taxon>
        <taxon>Viridiplantae</taxon>
        <taxon>Streptophyta</taxon>
        <taxon>Embryophyta</taxon>
        <taxon>Tracheophyta</taxon>
        <taxon>Spermatophyta</taxon>
        <taxon>Magnoliopsida</taxon>
        <taxon>eudicotyledons</taxon>
        <taxon>Gunneridae</taxon>
        <taxon>Pentapetalae</taxon>
        <taxon>rosids</taxon>
        <taxon>malvids</taxon>
        <taxon>Brassicales</taxon>
        <taxon>Brassicaceae</taxon>
        <taxon>Brassiceae</taxon>
        <taxon>Brassica</taxon>
    </lineage>
</organism>
<proteinExistence type="predicted"/>
<name>A0A8S9PZ99_BRACR</name>
<feature type="compositionally biased region" description="Polar residues" evidence="1">
    <location>
        <begin position="291"/>
        <end position="309"/>
    </location>
</feature>
<feature type="compositionally biased region" description="Basic and acidic residues" evidence="1">
    <location>
        <begin position="32"/>
        <end position="46"/>
    </location>
</feature>
<sequence length="309" mass="33948">MSGSMDYGVASHTSLSDFPVAHPSLFPFSGETNKREEKAPMEKQQQVREKTIPVFTVLKNGAILKNIFVVNSRDLSSNGNDDAEVEEILLVGRHPDCDILLTHPSISRHHLQIRSLPSGQKLFLTDLSSVHGTWVADLKVEPDACVEVKEGDVIRIGGSTRIYRLHWIPLSRAYDVSPVTEQEEEEEENRLLEAENLEVALQSQADTSASAEDGDGHLDVTSGGSGSSVLSEDEDTYTTTTEILLPLFSSSVLSLPRDSVNTQKLQRNDEHFQTSSKWDLDLVVEAAAESPSRSCGLNKQQSGSYAEVL</sequence>
<dbReference type="PROSITE" id="PS50006">
    <property type="entry name" value="FHA_DOMAIN"/>
    <property type="match status" value="1"/>
</dbReference>
<reference evidence="3" key="1">
    <citation type="submission" date="2019-12" db="EMBL/GenBank/DDBJ databases">
        <title>Genome sequencing and annotation of Brassica cretica.</title>
        <authorList>
            <person name="Studholme D.J."/>
            <person name="Sarris P."/>
        </authorList>
    </citation>
    <scope>NUCLEOTIDE SEQUENCE</scope>
    <source>
        <strain evidence="3">PFS-109/04</strain>
        <tissue evidence="3">Leaf</tissue>
    </source>
</reference>
<accession>A0A8S9PZ99</accession>